<proteinExistence type="predicted"/>
<evidence type="ECO:0000256" key="1">
    <source>
        <dbReference type="SAM" id="MobiDB-lite"/>
    </source>
</evidence>
<dbReference type="VEuPathDB" id="FungiDB:RhiirA1_477246"/>
<gene>
    <name evidence="3" type="ORF">RhiirA1_477246</name>
    <name evidence="2" type="ORF">RhiirA5_441991</name>
</gene>
<dbReference type="EMBL" id="LLXH01003224">
    <property type="protein sequence ID" value="PKC54480.1"/>
    <property type="molecule type" value="Genomic_DNA"/>
</dbReference>
<comment type="caution">
    <text evidence="2">The sequence shown here is derived from an EMBL/GenBank/DDBJ whole genome shotgun (WGS) entry which is preliminary data.</text>
</comment>
<dbReference type="Proteomes" id="UP000232722">
    <property type="component" value="Unassembled WGS sequence"/>
</dbReference>
<protein>
    <submittedName>
        <fullName evidence="2">Uncharacterized protein</fullName>
    </submittedName>
</protein>
<sequence length="159" mass="18152">MAELNVRKKTTPLILAYEATKSIYSYCYLTSECRSTGRIAGLVEVKRDDFKQGFAQATVQMESSLTCHKRKANEIEEYDMDKCTLDDERKPSFKLSEPVIVEYNDENMQIKVERVLGHIVWLLDEAQKPGEITGSGEREIKRVRSGELPKVTDLEGKTN</sequence>
<dbReference type="Proteomes" id="UP000232688">
    <property type="component" value="Unassembled WGS sequence"/>
</dbReference>
<reference evidence="3 4" key="4">
    <citation type="submission" date="2017-10" db="EMBL/GenBank/DDBJ databases">
        <title>Genome analyses suggest a sexual origin of heterokaryosis in a supposedly ancient asexual fungus.</title>
        <authorList>
            <person name="Corradi N."/>
            <person name="Sedzielewska K."/>
            <person name="Noel J."/>
            <person name="Charron P."/>
            <person name="Farinelli L."/>
            <person name="Marton T."/>
            <person name="Kruger M."/>
            <person name="Pelin A."/>
            <person name="Brachmann A."/>
            <person name="Corradi N."/>
        </authorList>
    </citation>
    <scope>NUCLEOTIDE SEQUENCE [LARGE SCALE GENOMIC DNA]</scope>
    <source>
        <strain evidence="3 4">A1</strain>
    </source>
</reference>
<dbReference type="AlphaFoldDB" id="A0A2N0NF70"/>
<evidence type="ECO:0000313" key="5">
    <source>
        <dbReference type="Proteomes" id="UP000232722"/>
    </source>
</evidence>
<dbReference type="VEuPathDB" id="FungiDB:FUN_011646"/>
<feature type="compositionally biased region" description="Basic and acidic residues" evidence="1">
    <location>
        <begin position="136"/>
        <end position="159"/>
    </location>
</feature>
<name>A0A2N0NF70_9GLOM</name>
<feature type="region of interest" description="Disordered" evidence="1">
    <location>
        <begin position="131"/>
        <end position="159"/>
    </location>
</feature>
<evidence type="ECO:0000313" key="2">
    <source>
        <dbReference type="EMBL" id="PKB93214.1"/>
    </source>
</evidence>
<dbReference type="EMBL" id="LLXJ01008653">
    <property type="protein sequence ID" value="PKB93214.1"/>
    <property type="molecule type" value="Genomic_DNA"/>
</dbReference>
<reference evidence="2 5" key="2">
    <citation type="submission" date="2017-09" db="EMBL/GenBank/DDBJ databases">
        <title>Extensive intraspecific genome diversity in a model arbuscular mycorrhizal fungus.</title>
        <authorList>
            <person name="Chen E.C."/>
            <person name="Morin E."/>
            <person name="Beaudet D."/>
            <person name="Noel J."/>
            <person name="Ndikumana S."/>
            <person name="Charron P."/>
            <person name="St-Onge C."/>
            <person name="Giorgi J."/>
            <person name="Grigoriev I.V."/>
            <person name="Roux C."/>
            <person name="Martin F.M."/>
            <person name="Corradi N."/>
        </authorList>
    </citation>
    <scope>NUCLEOTIDE SEQUENCE [LARGE SCALE GENOMIC DNA]</scope>
    <source>
        <strain evidence="2 5">A5</strain>
    </source>
</reference>
<reference evidence="3 4" key="3">
    <citation type="submission" date="2017-10" db="EMBL/GenBank/DDBJ databases">
        <title>Extensive intraspecific genome diversity in a model arbuscular mycorrhizal fungus.</title>
        <authorList>
            <person name="Chen E.C.H."/>
            <person name="Morin E."/>
            <person name="Baudet D."/>
            <person name="Noel J."/>
            <person name="Ndikumana S."/>
            <person name="Charron P."/>
            <person name="St-Onge C."/>
            <person name="Giorgi J."/>
            <person name="Grigoriev I.V."/>
            <person name="Roux C."/>
            <person name="Martin F.M."/>
            <person name="Corradi N."/>
        </authorList>
    </citation>
    <scope>NUCLEOTIDE SEQUENCE [LARGE SCALE GENOMIC DNA]</scope>
    <source>
        <strain evidence="3 4">A1</strain>
    </source>
</reference>
<evidence type="ECO:0000313" key="4">
    <source>
        <dbReference type="Proteomes" id="UP000232688"/>
    </source>
</evidence>
<accession>A0A2N0NF70</accession>
<reference evidence="2 5" key="1">
    <citation type="submission" date="2016-04" db="EMBL/GenBank/DDBJ databases">
        <title>Genome analyses suggest a sexual origin of heterokaryosis in a supposedly ancient asexual fungus.</title>
        <authorList>
            <person name="Ropars J."/>
            <person name="Sedzielewska K."/>
            <person name="Noel J."/>
            <person name="Charron P."/>
            <person name="Farinelli L."/>
            <person name="Marton T."/>
            <person name="Kruger M."/>
            <person name="Pelin A."/>
            <person name="Brachmann A."/>
            <person name="Corradi N."/>
        </authorList>
    </citation>
    <scope>NUCLEOTIDE SEQUENCE [LARGE SCALE GENOMIC DNA]</scope>
    <source>
        <strain evidence="2 5">A5</strain>
    </source>
</reference>
<organism evidence="2 5">
    <name type="scientific">Rhizophagus irregularis</name>
    <dbReference type="NCBI Taxonomy" id="588596"/>
    <lineage>
        <taxon>Eukaryota</taxon>
        <taxon>Fungi</taxon>
        <taxon>Fungi incertae sedis</taxon>
        <taxon>Mucoromycota</taxon>
        <taxon>Glomeromycotina</taxon>
        <taxon>Glomeromycetes</taxon>
        <taxon>Glomerales</taxon>
        <taxon>Glomeraceae</taxon>
        <taxon>Rhizophagus</taxon>
    </lineage>
</organism>
<evidence type="ECO:0000313" key="3">
    <source>
        <dbReference type="EMBL" id="PKC54480.1"/>
    </source>
</evidence>